<dbReference type="Proteomes" id="UP000310108">
    <property type="component" value="Unassembled WGS sequence"/>
</dbReference>
<gene>
    <name evidence="2" type="ORF">CTA1_2692</name>
</gene>
<sequence>MVREFARLAAGHVVVLQDLGAGRRRGRVGSRTGGMITGVPDWRREEEEEEEHGTLTKTRNSRSTAAGLANARVLFKRAV</sequence>
<keyword evidence="3" id="KW-1185">Reference proteome</keyword>
<accession>A0A4U6WZB7</accession>
<evidence type="ECO:0000313" key="3">
    <source>
        <dbReference type="Proteomes" id="UP000310108"/>
    </source>
</evidence>
<organism evidence="2 3">
    <name type="scientific">Colletotrichum tanaceti</name>
    <dbReference type="NCBI Taxonomy" id="1306861"/>
    <lineage>
        <taxon>Eukaryota</taxon>
        <taxon>Fungi</taxon>
        <taxon>Dikarya</taxon>
        <taxon>Ascomycota</taxon>
        <taxon>Pezizomycotina</taxon>
        <taxon>Sordariomycetes</taxon>
        <taxon>Hypocreomycetidae</taxon>
        <taxon>Glomerellales</taxon>
        <taxon>Glomerellaceae</taxon>
        <taxon>Colletotrichum</taxon>
        <taxon>Colletotrichum destructivum species complex</taxon>
    </lineage>
</organism>
<evidence type="ECO:0000313" key="2">
    <source>
        <dbReference type="EMBL" id="TKW48450.1"/>
    </source>
</evidence>
<comment type="caution">
    <text evidence="2">The sequence shown here is derived from an EMBL/GenBank/DDBJ whole genome shotgun (WGS) entry which is preliminary data.</text>
</comment>
<proteinExistence type="predicted"/>
<dbReference type="EMBL" id="PJEX01001015">
    <property type="protein sequence ID" value="TKW48450.1"/>
    <property type="molecule type" value="Genomic_DNA"/>
</dbReference>
<evidence type="ECO:0000256" key="1">
    <source>
        <dbReference type="SAM" id="MobiDB-lite"/>
    </source>
</evidence>
<dbReference type="AlphaFoldDB" id="A0A4U6WZB7"/>
<protein>
    <submittedName>
        <fullName evidence="2">Uncharacterized protein</fullName>
    </submittedName>
</protein>
<reference evidence="2 3" key="1">
    <citation type="journal article" date="2019" name="PLoS ONE">
        <title>Comparative genome analysis indicates high evolutionary potential of pathogenicity genes in Colletotrichum tanaceti.</title>
        <authorList>
            <person name="Lelwala R.V."/>
            <person name="Korhonen P.K."/>
            <person name="Young N.D."/>
            <person name="Scott J.B."/>
            <person name="Ades P.A."/>
            <person name="Gasser R.B."/>
            <person name="Taylor P.W.J."/>
        </authorList>
    </citation>
    <scope>NUCLEOTIDE SEQUENCE [LARGE SCALE GENOMIC DNA]</scope>
    <source>
        <strain evidence="2">BRIP57314</strain>
    </source>
</reference>
<feature type="region of interest" description="Disordered" evidence="1">
    <location>
        <begin position="44"/>
        <end position="63"/>
    </location>
</feature>
<name>A0A4U6WZB7_9PEZI</name>